<accession>A0A841K1M8</accession>
<dbReference type="InterPro" id="IPR010195">
    <property type="entry name" value="Uncharacterised_peroxidase-rel"/>
</dbReference>
<dbReference type="AlphaFoldDB" id="A0A841K1M8"/>
<protein>
    <submittedName>
        <fullName evidence="2">Putative peroxidase-related enzyme</fullName>
    </submittedName>
</protein>
<dbReference type="EMBL" id="JACHEK010000008">
    <property type="protein sequence ID" value="MBB6145859.1"/>
    <property type="molecule type" value="Genomic_DNA"/>
</dbReference>
<dbReference type="Pfam" id="PF02627">
    <property type="entry name" value="CMD"/>
    <property type="match status" value="1"/>
</dbReference>
<dbReference type="PANTHER" id="PTHR35446:SF2">
    <property type="entry name" value="CARBOXYMUCONOLACTONE DECARBOXYLASE-LIKE DOMAIN-CONTAINING PROTEIN"/>
    <property type="match status" value="1"/>
</dbReference>
<dbReference type="Proteomes" id="UP000538666">
    <property type="component" value="Unassembled WGS sequence"/>
</dbReference>
<dbReference type="PANTHER" id="PTHR35446">
    <property type="entry name" value="SI:CH211-175M2.5"/>
    <property type="match status" value="1"/>
</dbReference>
<reference evidence="2 3" key="1">
    <citation type="submission" date="2020-08" db="EMBL/GenBank/DDBJ databases">
        <title>Genomic Encyclopedia of Type Strains, Phase IV (KMG-IV): sequencing the most valuable type-strain genomes for metagenomic binning, comparative biology and taxonomic classification.</title>
        <authorList>
            <person name="Goeker M."/>
        </authorList>
    </citation>
    <scope>NUCLEOTIDE SEQUENCE [LARGE SCALE GENOMIC DNA]</scope>
    <source>
        <strain evidence="2 3">DSM 103733</strain>
    </source>
</reference>
<feature type="domain" description="Carboxymuconolactone decarboxylase-like" evidence="1">
    <location>
        <begin position="60"/>
        <end position="124"/>
    </location>
</feature>
<dbReference type="InterPro" id="IPR029032">
    <property type="entry name" value="AhpD-like"/>
</dbReference>
<dbReference type="NCBIfam" id="TIGR01926">
    <property type="entry name" value="peroxid_rel"/>
    <property type="match status" value="1"/>
</dbReference>
<keyword evidence="2" id="KW-0575">Peroxidase</keyword>
<keyword evidence="2" id="KW-0560">Oxidoreductase</keyword>
<dbReference type="OrthoDB" id="9810664at2"/>
<dbReference type="Gene3D" id="1.20.1290.10">
    <property type="entry name" value="AhpD-like"/>
    <property type="match status" value="1"/>
</dbReference>
<evidence type="ECO:0000313" key="3">
    <source>
        <dbReference type="Proteomes" id="UP000538666"/>
    </source>
</evidence>
<dbReference type="InterPro" id="IPR004675">
    <property type="entry name" value="AhpD_core"/>
</dbReference>
<proteinExistence type="predicted"/>
<keyword evidence="3" id="KW-1185">Reference proteome</keyword>
<name>A0A841K1M8_9BACT</name>
<comment type="caution">
    <text evidence="2">The sequence shown here is derived from an EMBL/GenBank/DDBJ whole genome shotgun (WGS) entry which is preliminary data.</text>
</comment>
<dbReference type="NCBIfam" id="TIGR00778">
    <property type="entry name" value="ahpD_dom"/>
    <property type="match status" value="1"/>
</dbReference>
<sequence>MSGSKSDILAPQSAAKTNTRIRIIEEDEAEGATAEAYQYCRSILARQNVPGILKCFGTNPAAARMLVDMGSSLLFAEGSITRRQKEMIATYVSGLNACPYCLDSHGFFLTTQGATFETMRAIATDKLDDAEISEPERELLRFTRKVDSESFKISDDDVQRLRDLHWQEEQIAEAIHVAAAMGLCNRVANAFGLASQELLGLRGS</sequence>
<dbReference type="RefSeq" id="WP_050060875.1">
    <property type="nucleotide sequence ID" value="NZ_JACHEK010000008.1"/>
</dbReference>
<dbReference type="InterPro" id="IPR003779">
    <property type="entry name" value="CMD-like"/>
</dbReference>
<dbReference type="GO" id="GO:0051920">
    <property type="term" value="F:peroxiredoxin activity"/>
    <property type="evidence" value="ECO:0007669"/>
    <property type="project" value="InterPro"/>
</dbReference>
<evidence type="ECO:0000313" key="2">
    <source>
        <dbReference type="EMBL" id="MBB6145859.1"/>
    </source>
</evidence>
<gene>
    <name evidence="2" type="ORF">HNQ77_003829</name>
</gene>
<dbReference type="SUPFAM" id="SSF69118">
    <property type="entry name" value="AhpD-like"/>
    <property type="match status" value="1"/>
</dbReference>
<organism evidence="2 3">
    <name type="scientific">Silvibacterium bohemicum</name>
    <dbReference type="NCBI Taxonomy" id="1577686"/>
    <lineage>
        <taxon>Bacteria</taxon>
        <taxon>Pseudomonadati</taxon>
        <taxon>Acidobacteriota</taxon>
        <taxon>Terriglobia</taxon>
        <taxon>Terriglobales</taxon>
        <taxon>Acidobacteriaceae</taxon>
        <taxon>Silvibacterium</taxon>
    </lineage>
</organism>
<evidence type="ECO:0000259" key="1">
    <source>
        <dbReference type="Pfam" id="PF02627"/>
    </source>
</evidence>